<feature type="region of interest" description="Disordered" evidence="1">
    <location>
        <begin position="113"/>
        <end position="136"/>
    </location>
</feature>
<protein>
    <submittedName>
        <fullName evidence="2">Uncharacterized protein</fullName>
    </submittedName>
</protein>
<evidence type="ECO:0000313" key="2">
    <source>
        <dbReference type="EMBL" id="KAF6293092.1"/>
    </source>
</evidence>
<feature type="compositionally biased region" description="Basic and acidic residues" evidence="1">
    <location>
        <begin position="119"/>
        <end position="136"/>
    </location>
</feature>
<dbReference type="Proteomes" id="UP000585614">
    <property type="component" value="Unassembled WGS sequence"/>
</dbReference>
<gene>
    <name evidence="2" type="ORF">mRhiFer1_009008</name>
</gene>
<organism evidence="2 3">
    <name type="scientific">Rhinolophus ferrumequinum</name>
    <name type="common">Greater horseshoe bat</name>
    <dbReference type="NCBI Taxonomy" id="59479"/>
    <lineage>
        <taxon>Eukaryota</taxon>
        <taxon>Metazoa</taxon>
        <taxon>Chordata</taxon>
        <taxon>Craniata</taxon>
        <taxon>Vertebrata</taxon>
        <taxon>Euteleostomi</taxon>
        <taxon>Mammalia</taxon>
        <taxon>Eutheria</taxon>
        <taxon>Laurasiatheria</taxon>
        <taxon>Chiroptera</taxon>
        <taxon>Yinpterochiroptera</taxon>
        <taxon>Rhinolophoidea</taxon>
        <taxon>Rhinolophidae</taxon>
        <taxon>Rhinolophinae</taxon>
        <taxon>Rhinolophus</taxon>
    </lineage>
</organism>
<name>A0A7J7SX97_RHIFE</name>
<dbReference type="EMBL" id="JACAGC010000021">
    <property type="protein sequence ID" value="KAF6293092.1"/>
    <property type="molecule type" value="Genomic_DNA"/>
</dbReference>
<reference evidence="2 3" key="1">
    <citation type="journal article" date="2020" name="Nature">
        <title>Six reference-quality genomes reveal evolution of bat adaptations.</title>
        <authorList>
            <person name="Jebb D."/>
            <person name="Huang Z."/>
            <person name="Pippel M."/>
            <person name="Hughes G.M."/>
            <person name="Lavrichenko K."/>
            <person name="Devanna P."/>
            <person name="Winkler S."/>
            <person name="Jermiin L.S."/>
            <person name="Skirmuntt E.C."/>
            <person name="Katzourakis A."/>
            <person name="Burkitt-Gray L."/>
            <person name="Ray D.A."/>
            <person name="Sullivan K.A.M."/>
            <person name="Roscito J.G."/>
            <person name="Kirilenko B.M."/>
            <person name="Davalos L.M."/>
            <person name="Corthals A.P."/>
            <person name="Power M.L."/>
            <person name="Jones G."/>
            <person name="Ransome R.D."/>
            <person name="Dechmann D.K.N."/>
            <person name="Locatelli A.G."/>
            <person name="Puechmaille S.J."/>
            <person name="Fedrigo O."/>
            <person name="Jarvis E.D."/>
            <person name="Hiller M."/>
            <person name="Vernes S.C."/>
            <person name="Myers E.W."/>
            <person name="Teeling E.C."/>
        </authorList>
    </citation>
    <scope>NUCLEOTIDE SEQUENCE [LARGE SCALE GENOMIC DNA]</scope>
    <source>
        <strain evidence="2">MRhiFer1</strain>
        <tissue evidence="2">Lung</tissue>
    </source>
</reference>
<proteinExistence type="predicted"/>
<sequence length="136" mass="15879">MSLCTMVPSLEKIREFVHRLYFVLKMISNSHCKSRTVKPSLSTYKADQSGGRLWVAYKRLHSKFRYRKLSVPTYLYGLLFSSRFSFPAFLMCTLENLCPIPLTWDDHISRPAPCPSPSSREEEKIMVMQKEKQPLL</sequence>
<accession>A0A7J7SX97</accession>
<dbReference type="AlphaFoldDB" id="A0A7J7SX97"/>
<comment type="caution">
    <text evidence="2">The sequence shown here is derived from an EMBL/GenBank/DDBJ whole genome shotgun (WGS) entry which is preliminary data.</text>
</comment>
<evidence type="ECO:0000313" key="3">
    <source>
        <dbReference type="Proteomes" id="UP000585614"/>
    </source>
</evidence>
<evidence type="ECO:0000256" key="1">
    <source>
        <dbReference type="SAM" id="MobiDB-lite"/>
    </source>
</evidence>